<proteinExistence type="predicted"/>
<gene>
    <name evidence="1" type="ORF">GCM10011505_50560</name>
</gene>
<keyword evidence="2" id="KW-1185">Reference proteome</keyword>
<accession>A0ABQ1JCH1</accession>
<comment type="caution">
    <text evidence="1">The sequence shown here is derived from an EMBL/GenBank/DDBJ whole genome shotgun (WGS) entry which is preliminary data.</text>
</comment>
<evidence type="ECO:0000313" key="2">
    <source>
        <dbReference type="Proteomes" id="UP000603352"/>
    </source>
</evidence>
<dbReference type="EMBL" id="BMDZ01000156">
    <property type="protein sequence ID" value="GGB63907.1"/>
    <property type="molecule type" value="Genomic_DNA"/>
</dbReference>
<dbReference type="Proteomes" id="UP000603352">
    <property type="component" value="Unassembled WGS sequence"/>
</dbReference>
<name>A0ABQ1JCH1_9PROT</name>
<sequence length="127" mass="14128">MAVSITSPNIPSENHIFSAIDVEPFSGTTNKAARLISERVIRVDQARQVENPDSRLILEQIENFPLLAVVAEASHGQGSFDAPRFGACFWEVTTFDPVWQFQQSTPDKTELFGACCRMGLRNVSRSQ</sequence>
<evidence type="ECO:0000313" key="1">
    <source>
        <dbReference type="EMBL" id="GGB63907.1"/>
    </source>
</evidence>
<protein>
    <submittedName>
        <fullName evidence="1">Uncharacterized protein</fullName>
    </submittedName>
</protein>
<organism evidence="1 2">
    <name type="scientific">Tistrella bauzanensis</name>
    <dbReference type="NCBI Taxonomy" id="657419"/>
    <lineage>
        <taxon>Bacteria</taxon>
        <taxon>Pseudomonadati</taxon>
        <taxon>Pseudomonadota</taxon>
        <taxon>Alphaproteobacteria</taxon>
        <taxon>Geminicoccales</taxon>
        <taxon>Geminicoccaceae</taxon>
        <taxon>Tistrella</taxon>
    </lineage>
</organism>
<reference evidence="2" key="1">
    <citation type="journal article" date="2019" name="Int. J. Syst. Evol. Microbiol.">
        <title>The Global Catalogue of Microorganisms (GCM) 10K type strain sequencing project: providing services to taxonomists for standard genome sequencing and annotation.</title>
        <authorList>
            <consortium name="The Broad Institute Genomics Platform"/>
            <consortium name="The Broad Institute Genome Sequencing Center for Infectious Disease"/>
            <person name="Wu L."/>
            <person name="Ma J."/>
        </authorList>
    </citation>
    <scope>NUCLEOTIDE SEQUENCE [LARGE SCALE GENOMIC DNA]</scope>
    <source>
        <strain evidence="2">CGMCC 1.10188</strain>
    </source>
</reference>